<dbReference type="Pfam" id="PF05988">
    <property type="entry name" value="DUF899"/>
    <property type="match status" value="1"/>
</dbReference>
<dbReference type="InterPro" id="IPR010296">
    <property type="entry name" value="DUF899_thioredox"/>
</dbReference>
<name>A0ABT8LAY0_9BACT</name>
<evidence type="ECO:0000313" key="1">
    <source>
        <dbReference type="EMBL" id="MDN5213935.1"/>
    </source>
</evidence>
<evidence type="ECO:0000313" key="2">
    <source>
        <dbReference type="Proteomes" id="UP001172083"/>
    </source>
</evidence>
<keyword evidence="2" id="KW-1185">Reference proteome</keyword>
<accession>A0ABT8LAY0</accession>
<dbReference type="RefSeq" id="WP_346759274.1">
    <property type="nucleotide sequence ID" value="NZ_JAUJEB010000004.1"/>
</dbReference>
<dbReference type="Proteomes" id="UP001172083">
    <property type="component" value="Unassembled WGS sequence"/>
</dbReference>
<organism evidence="1 2">
    <name type="scientific">Agaribacillus aureus</name>
    <dbReference type="NCBI Taxonomy" id="3051825"/>
    <lineage>
        <taxon>Bacteria</taxon>
        <taxon>Pseudomonadati</taxon>
        <taxon>Bacteroidota</taxon>
        <taxon>Cytophagia</taxon>
        <taxon>Cytophagales</taxon>
        <taxon>Splendidivirgaceae</taxon>
        <taxon>Agaribacillus</taxon>
    </lineage>
</organism>
<protein>
    <submittedName>
        <fullName evidence="1">DUF899 family protein</fullName>
    </submittedName>
</protein>
<comment type="caution">
    <text evidence="1">The sequence shown here is derived from an EMBL/GenBank/DDBJ whole genome shotgun (WGS) entry which is preliminary data.</text>
</comment>
<sequence>MSEITYPNETPSYREARKALLEAELALRNQIERVAAQRRNLPPGGIIKENYIFQEMVGGTVRDVDFSQLFEPGKDTLFLYNFMYAPDMNAACPMCTSLLDGIHGQVVHLKQRINIAVVAKHAPEVLVDFAATRGWSDFRLLSSANNTYNSDYHGEYNGRQTTNANVFVRNGDEIRHFWGSEMTFSPMIEGGNMRHLDLAWPLWNVLDMTPDGRGQWYPSLSYD</sequence>
<dbReference type="EMBL" id="JAUJEB010000004">
    <property type="protein sequence ID" value="MDN5213935.1"/>
    <property type="molecule type" value="Genomic_DNA"/>
</dbReference>
<proteinExistence type="predicted"/>
<gene>
    <name evidence="1" type="ORF">QQ020_17805</name>
</gene>
<reference evidence="1" key="1">
    <citation type="submission" date="2023-06" db="EMBL/GenBank/DDBJ databases">
        <title>Genomic of Agaribacillus aureum.</title>
        <authorList>
            <person name="Wang G."/>
        </authorList>
    </citation>
    <scope>NUCLEOTIDE SEQUENCE</scope>
    <source>
        <strain evidence="1">BMA12</strain>
    </source>
</reference>